<dbReference type="GO" id="GO:0016787">
    <property type="term" value="F:hydrolase activity"/>
    <property type="evidence" value="ECO:0007669"/>
    <property type="project" value="UniProtKB-KW"/>
</dbReference>
<reference evidence="3" key="1">
    <citation type="submission" date="2017-08" db="EMBL/GenBank/DDBJ databases">
        <title>Genomes of multiple Clavibacter strains from different subspecies.</title>
        <authorList>
            <person name="Yuan X.-K."/>
            <person name="Li X.-S."/>
            <person name="Nie J."/>
            <person name="De Boer S.H."/>
        </authorList>
    </citation>
    <scope>NUCLEOTIDE SEQUENCE [LARGE SCALE GENOMIC DNA]</scope>
    <source>
        <strain evidence="3">ATCC 33566</strain>
    </source>
</reference>
<organism evidence="3 4">
    <name type="scientific">Clavibacter tessellarius</name>
    <dbReference type="NCBI Taxonomy" id="31965"/>
    <lineage>
        <taxon>Bacteria</taxon>
        <taxon>Bacillati</taxon>
        <taxon>Actinomycetota</taxon>
        <taxon>Actinomycetes</taxon>
        <taxon>Micrococcales</taxon>
        <taxon>Microbacteriaceae</taxon>
        <taxon>Clavibacter</taxon>
    </lineage>
</organism>
<name>A0A225C4J6_9MICO</name>
<dbReference type="PANTHER" id="PTHR22946">
    <property type="entry name" value="DIENELACTONE HYDROLASE DOMAIN-CONTAINING PROTEIN-RELATED"/>
    <property type="match status" value="1"/>
</dbReference>
<dbReference type="SUPFAM" id="SSF53474">
    <property type="entry name" value="alpha/beta-Hydrolases"/>
    <property type="match status" value="1"/>
</dbReference>
<keyword evidence="4" id="KW-1185">Reference proteome</keyword>
<dbReference type="OrthoDB" id="3208682at2"/>
<evidence type="ECO:0000313" key="4">
    <source>
        <dbReference type="Proteomes" id="UP000215316"/>
    </source>
</evidence>
<evidence type="ECO:0000259" key="2">
    <source>
        <dbReference type="Pfam" id="PF01738"/>
    </source>
</evidence>
<comment type="similarity">
    <text evidence="1">Belongs to the AB hydrolase superfamily.</text>
</comment>
<protein>
    <submittedName>
        <fullName evidence="3">Dienelactone hydrolase</fullName>
    </submittedName>
</protein>
<dbReference type="InterPro" id="IPR029058">
    <property type="entry name" value="AB_hydrolase_fold"/>
</dbReference>
<dbReference type="InterPro" id="IPR050261">
    <property type="entry name" value="FrsA_esterase"/>
</dbReference>
<evidence type="ECO:0000313" key="3">
    <source>
        <dbReference type="EMBL" id="OQJ61897.1"/>
    </source>
</evidence>
<keyword evidence="3" id="KW-0378">Hydrolase</keyword>
<proteinExistence type="inferred from homology"/>
<dbReference type="Gene3D" id="3.40.50.1820">
    <property type="entry name" value="alpha/beta hydrolase"/>
    <property type="match status" value="1"/>
</dbReference>
<evidence type="ECO:0000256" key="1">
    <source>
        <dbReference type="ARBA" id="ARBA00008645"/>
    </source>
</evidence>
<comment type="caution">
    <text evidence="3">The sequence shown here is derived from an EMBL/GenBank/DDBJ whole genome shotgun (WGS) entry which is preliminary data.</text>
</comment>
<dbReference type="AlphaFoldDB" id="A0A225C4J6"/>
<sequence>MSMTDPASTPVWSPSLAELTERVPLPAGADIQMGPVLYEHAGTELEGLLARDASQGGRRPAVLVIHDWFGVGGHVAARIQMLARLGYVAFAADVYGRDVRPGPEEAGQVAGSYYADLPLMRARVQAGIDRLAAEPDVDPSRIAVMGYCFGGSASLEVARAGAEIKAAISLHGSLVVHDPADVADVKAAILVLTGADDPLVPDEKVAAFQDEMRTRPAIDWQVVSYSGAMHAFSVPGVDSPEHGAQYQDRAERRSWRALTDFLAEHLG</sequence>
<dbReference type="Pfam" id="PF01738">
    <property type="entry name" value="DLH"/>
    <property type="match status" value="1"/>
</dbReference>
<dbReference type="InterPro" id="IPR002925">
    <property type="entry name" value="Dienelactn_hydro"/>
</dbReference>
<dbReference type="Proteomes" id="UP000215316">
    <property type="component" value="Unassembled WGS sequence"/>
</dbReference>
<dbReference type="PANTHER" id="PTHR22946:SF0">
    <property type="entry name" value="DIENELACTONE HYDROLASE DOMAIN-CONTAINING PROTEIN"/>
    <property type="match status" value="1"/>
</dbReference>
<feature type="domain" description="Dienelactone hydrolase" evidence="2">
    <location>
        <begin position="46"/>
        <end position="265"/>
    </location>
</feature>
<accession>A0A225C4J6</accession>
<gene>
    <name evidence="3" type="ORF">B5P24_02060</name>
</gene>
<dbReference type="EMBL" id="MZMQ01000001">
    <property type="protein sequence ID" value="OQJ61897.1"/>
    <property type="molecule type" value="Genomic_DNA"/>
</dbReference>